<gene>
    <name evidence="4" type="ORF">CIL03_03385</name>
</gene>
<reference evidence="4 5" key="1">
    <citation type="submission" date="2017-08" db="EMBL/GenBank/DDBJ databases">
        <title>Virgibacillus indicus sp. nov. and Virgibacillus profoundi sp. nov, two moderately halophilic bacteria isolated from marine sediment by using the Microfluidic Streak Plate.</title>
        <authorList>
            <person name="Xu B."/>
            <person name="Hu B."/>
            <person name="Wang J."/>
            <person name="Zhu Y."/>
            <person name="Huang L."/>
            <person name="Du W."/>
            <person name="Huang Y."/>
        </authorList>
    </citation>
    <scope>NUCLEOTIDE SEQUENCE [LARGE SCALE GENOMIC DNA]</scope>
    <source>
        <strain evidence="4 5">IO3-P2-C2</strain>
    </source>
</reference>
<protein>
    <submittedName>
        <fullName evidence="4">CBS domain-containing protein</fullName>
    </submittedName>
</protein>
<evidence type="ECO:0000259" key="3">
    <source>
        <dbReference type="PROSITE" id="PS51371"/>
    </source>
</evidence>
<organism evidence="4 5">
    <name type="scientific">Virgibacillus indicus</name>
    <dbReference type="NCBI Taxonomy" id="2024554"/>
    <lineage>
        <taxon>Bacteria</taxon>
        <taxon>Bacillati</taxon>
        <taxon>Bacillota</taxon>
        <taxon>Bacilli</taxon>
        <taxon>Bacillales</taxon>
        <taxon>Bacillaceae</taxon>
        <taxon>Virgibacillus</taxon>
    </lineage>
</organism>
<name>A0A265NFE9_9BACI</name>
<evidence type="ECO:0000313" key="4">
    <source>
        <dbReference type="EMBL" id="OZU90199.1"/>
    </source>
</evidence>
<sequence>MKIKDFMIKDVISVSKDTTLKELLEKLVANKVGGAPVLGEDSQLLGMISDGDVIRYLQPKGRTVYDMFTVILVNERESLAYKLGHSLDQPVSKIMKRKGIMSVDPDDKIEKALSIFSRYHFKKLPVINKSNQVVGVLSRGDVIKFITNQLIKKTDE</sequence>
<dbReference type="OrthoDB" id="9790355at2"/>
<feature type="domain" description="CBS" evidence="3">
    <location>
        <begin position="7"/>
        <end position="64"/>
    </location>
</feature>
<dbReference type="Pfam" id="PF00571">
    <property type="entry name" value="CBS"/>
    <property type="match status" value="2"/>
</dbReference>
<dbReference type="SUPFAM" id="SSF54631">
    <property type="entry name" value="CBS-domain pair"/>
    <property type="match status" value="1"/>
</dbReference>
<dbReference type="RefSeq" id="WP_094883796.1">
    <property type="nucleotide sequence ID" value="NZ_NPMS01000001.1"/>
</dbReference>
<comment type="caution">
    <text evidence="4">The sequence shown here is derived from an EMBL/GenBank/DDBJ whole genome shotgun (WGS) entry which is preliminary data.</text>
</comment>
<proteinExistence type="predicted"/>
<dbReference type="PANTHER" id="PTHR43080:SF2">
    <property type="entry name" value="CBS DOMAIN-CONTAINING PROTEIN"/>
    <property type="match status" value="1"/>
</dbReference>
<dbReference type="InterPro" id="IPR051257">
    <property type="entry name" value="Diverse_CBS-Domain"/>
</dbReference>
<dbReference type="PANTHER" id="PTHR43080">
    <property type="entry name" value="CBS DOMAIN-CONTAINING PROTEIN CBSX3, MITOCHONDRIAL"/>
    <property type="match status" value="1"/>
</dbReference>
<keyword evidence="5" id="KW-1185">Reference proteome</keyword>
<dbReference type="SMART" id="SM00116">
    <property type="entry name" value="CBS"/>
    <property type="match status" value="2"/>
</dbReference>
<feature type="domain" description="CBS" evidence="3">
    <location>
        <begin position="95"/>
        <end position="156"/>
    </location>
</feature>
<dbReference type="Proteomes" id="UP000216498">
    <property type="component" value="Unassembled WGS sequence"/>
</dbReference>
<evidence type="ECO:0000256" key="1">
    <source>
        <dbReference type="ARBA" id="ARBA00023122"/>
    </source>
</evidence>
<keyword evidence="1 2" id="KW-0129">CBS domain</keyword>
<evidence type="ECO:0000313" key="5">
    <source>
        <dbReference type="Proteomes" id="UP000216498"/>
    </source>
</evidence>
<dbReference type="InterPro" id="IPR000644">
    <property type="entry name" value="CBS_dom"/>
</dbReference>
<evidence type="ECO:0000256" key="2">
    <source>
        <dbReference type="PROSITE-ProRule" id="PRU00703"/>
    </source>
</evidence>
<dbReference type="AlphaFoldDB" id="A0A265NFE9"/>
<dbReference type="Gene3D" id="3.10.580.10">
    <property type="entry name" value="CBS-domain"/>
    <property type="match status" value="1"/>
</dbReference>
<accession>A0A265NFE9</accession>
<dbReference type="PROSITE" id="PS51371">
    <property type="entry name" value="CBS"/>
    <property type="match status" value="2"/>
</dbReference>
<dbReference type="InterPro" id="IPR046342">
    <property type="entry name" value="CBS_dom_sf"/>
</dbReference>
<dbReference type="EMBL" id="NPMS01000001">
    <property type="protein sequence ID" value="OZU90199.1"/>
    <property type="molecule type" value="Genomic_DNA"/>
</dbReference>